<reference evidence="6 7" key="1">
    <citation type="journal article" date="2023" name="Microbiol. Spectr.">
        <title>Symbiosis of Carpenter Bees with Uncharacterized Lactic Acid Bacteria Showing NAD Auxotrophy.</title>
        <authorList>
            <person name="Kawasaki S."/>
            <person name="Ozawa K."/>
            <person name="Mori T."/>
            <person name="Yamamoto A."/>
            <person name="Ito M."/>
            <person name="Ohkuma M."/>
            <person name="Sakamoto M."/>
            <person name="Matsutani M."/>
        </authorList>
    </citation>
    <scope>NUCLEOTIDE SEQUENCE [LARGE SCALE GENOMIC DNA]</scope>
    <source>
        <strain evidence="6 7">KimC2</strain>
    </source>
</reference>
<feature type="transmembrane region" description="Helical" evidence="5">
    <location>
        <begin position="62"/>
        <end position="86"/>
    </location>
</feature>
<evidence type="ECO:0000256" key="5">
    <source>
        <dbReference type="SAM" id="Phobius"/>
    </source>
</evidence>
<dbReference type="AlphaFoldDB" id="A0AAU9D8X2"/>
<dbReference type="CDD" id="cd16914">
    <property type="entry name" value="EcfT"/>
    <property type="match status" value="1"/>
</dbReference>
<dbReference type="EMBL" id="AP026801">
    <property type="protein sequence ID" value="BDR57242.1"/>
    <property type="molecule type" value="Genomic_DNA"/>
</dbReference>
<evidence type="ECO:0000256" key="3">
    <source>
        <dbReference type="ARBA" id="ARBA00022989"/>
    </source>
</evidence>
<proteinExistence type="predicted"/>
<dbReference type="PANTHER" id="PTHR33514:SF13">
    <property type="entry name" value="PROTEIN ABCI12, CHLOROPLASTIC"/>
    <property type="match status" value="1"/>
</dbReference>
<dbReference type="KEGG" id="xak:KIMC2_18040"/>
<feature type="transmembrane region" description="Helical" evidence="5">
    <location>
        <begin position="241"/>
        <end position="262"/>
    </location>
</feature>
<dbReference type="GO" id="GO:0005886">
    <property type="term" value="C:plasma membrane"/>
    <property type="evidence" value="ECO:0007669"/>
    <property type="project" value="UniProtKB-ARBA"/>
</dbReference>
<gene>
    <name evidence="6" type="primary">cbiQ</name>
    <name evidence="6" type="ORF">KIMC2_18040</name>
</gene>
<name>A0AAU9D8X2_9LACO</name>
<keyword evidence="4 5" id="KW-0472">Membrane</keyword>
<evidence type="ECO:0000256" key="2">
    <source>
        <dbReference type="ARBA" id="ARBA00022692"/>
    </source>
</evidence>
<dbReference type="Proteomes" id="UP001321804">
    <property type="component" value="Chromosome"/>
</dbReference>
<dbReference type="PANTHER" id="PTHR33514">
    <property type="entry name" value="PROTEIN ABCI12, CHLOROPLASTIC"/>
    <property type="match status" value="1"/>
</dbReference>
<evidence type="ECO:0000256" key="1">
    <source>
        <dbReference type="ARBA" id="ARBA00004141"/>
    </source>
</evidence>
<sequence length="264" mass="29587">MSKLLIGRYLPGNSIIHRLDPRGKIVFTILFIMVVFLANNLLSYGLLLLFTIGLIKAAKISFSFYLSGMKSFILLMLFVVVVQMFFTGGGTVYFHWGIIQLTSGGLISAFYMFLRLVININISTILTLTTSPLLIASSIESLLKPLSYLKVPTEVIGLMISIALRFIPTIADSTQKIINAQMSRGVDFNDPSLKKRVLNIIPLLVPLLDSNFKMAEDLSIAMEARGYVPNAKRTRYRIMHWHLNDTLAFAVLGILTILLWVIKN</sequence>
<keyword evidence="2 5" id="KW-0812">Transmembrane</keyword>
<feature type="transmembrane region" description="Helical" evidence="5">
    <location>
        <begin position="25"/>
        <end position="50"/>
    </location>
</feature>
<evidence type="ECO:0000313" key="6">
    <source>
        <dbReference type="EMBL" id="BDR57242.1"/>
    </source>
</evidence>
<protein>
    <submittedName>
        <fullName evidence="6">Energy-coupling factor transporter transmembrane protein EcfT</fullName>
    </submittedName>
</protein>
<organism evidence="6 7">
    <name type="scientific">Xylocopilactobacillus apis</name>
    <dbReference type="NCBI Taxonomy" id="2932183"/>
    <lineage>
        <taxon>Bacteria</taxon>
        <taxon>Bacillati</taxon>
        <taxon>Bacillota</taxon>
        <taxon>Bacilli</taxon>
        <taxon>Lactobacillales</taxon>
        <taxon>Lactobacillaceae</taxon>
        <taxon>Xylocopilactobacillus</taxon>
    </lineage>
</organism>
<evidence type="ECO:0000256" key="4">
    <source>
        <dbReference type="ARBA" id="ARBA00023136"/>
    </source>
</evidence>
<keyword evidence="7" id="KW-1185">Reference proteome</keyword>
<dbReference type="Pfam" id="PF02361">
    <property type="entry name" value="CbiQ"/>
    <property type="match status" value="1"/>
</dbReference>
<evidence type="ECO:0000313" key="7">
    <source>
        <dbReference type="Proteomes" id="UP001321804"/>
    </source>
</evidence>
<keyword evidence="3 5" id="KW-1133">Transmembrane helix</keyword>
<dbReference type="InterPro" id="IPR003339">
    <property type="entry name" value="ABC/ECF_trnsptr_transmembrane"/>
</dbReference>
<comment type="subcellular location">
    <subcellularLocation>
        <location evidence="1">Membrane</location>
        <topology evidence="1">Multi-pass membrane protein</topology>
    </subcellularLocation>
</comment>
<dbReference type="RefSeq" id="WP_317696164.1">
    <property type="nucleotide sequence ID" value="NZ_AP026801.1"/>
</dbReference>
<accession>A0AAU9D8X2</accession>
<feature type="transmembrane region" description="Helical" evidence="5">
    <location>
        <begin position="92"/>
        <end position="113"/>
    </location>
</feature>